<feature type="domain" description="NmrA-like" evidence="1">
    <location>
        <begin position="3"/>
        <end position="235"/>
    </location>
</feature>
<dbReference type="PANTHER" id="PTHR43162">
    <property type="match status" value="1"/>
</dbReference>
<dbReference type="InterPro" id="IPR036291">
    <property type="entry name" value="NAD(P)-bd_dom_sf"/>
</dbReference>
<dbReference type="Gene3D" id="3.90.25.10">
    <property type="entry name" value="UDP-galactose 4-epimerase, domain 1"/>
    <property type="match status" value="1"/>
</dbReference>
<dbReference type="Gene3D" id="3.40.50.720">
    <property type="entry name" value="NAD(P)-binding Rossmann-like Domain"/>
    <property type="match status" value="1"/>
</dbReference>
<accession>A0A7W7ZSF8</accession>
<dbReference type="Proteomes" id="UP000584867">
    <property type="component" value="Unassembled WGS sequence"/>
</dbReference>
<protein>
    <submittedName>
        <fullName evidence="2">Uncharacterized protein YbjT (DUF2867 family)</fullName>
    </submittedName>
</protein>
<gene>
    <name evidence="2" type="ORF">HDF15_003296</name>
</gene>
<sequence length="298" mass="32637">MSNQKILITGATGATGSSAIEMLLELKIPVRAFVHKRDARSEQLSAQGVEVVQGDLSDFEAVSEALTGVTGAYFVYPIQVPGLLEATAFFAQAALEQGVGAIVNMSQASARRSAKSHAAQNHWIAERLLDRSGVPVTHLRPTLFSEWIMYMAGAIRDKKILPLAFGDARYAPVAGEDLGRVIAAILKNPAQHAGKTHPLYGPKELSQYQIADMLTQVLGNKITYIPMEIEAFKILLKELGFTPYFQQHMGYVCQDCLDGVFSGTNDMVKILTGREPLEMMDYIVKNEALFRAPVAEHQ</sequence>
<dbReference type="Pfam" id="PF05368">
    <property type="entry name" value="NmrA"/>
    <property type="match status" value="1"/>
</dbReference>
<evidence type="ECO:0000313" key="2">
    <source>
        <dbReference type="EMBL" id="MBB5064934.1"/>
    </source>
</evidence>
<comment type="caution">
    <text evidence="2">The sequence shown here is derived from an EMBL/GenBank/DDBJ whole genome shotgun (WGS) entry which is preliminary data.</text>
</comment>
<evidence type="ECO:0000313" key="3">
    <source>
        <dbReference type="Proteomes" id="UP000584867"/>
    </source>
</evidence>
<organism evidence="2 3">
    <name type="scientific">Granulicella mallensis</name>
    <dbReference type="NCBI Taxonomy" id="940614"/>
    <lineage>
        <taxon>Bacteria</taxon>
        <taxon>Pseudomonadati</taxon>
        <taxon>Acidobacteriota</taxon>
        <taxon>Terriglobia</taxon>
        <taxon>Terriglobales</taxon>
        <taxon>Acidobacteriaceae</taxon>
        <taxon>Granulicella</taxon>
    </lineage>
</organism>
<dbReference type="InterPro" id="IPR008030">
    <property type="entry name" value="NmrA-like"/>
</dbReference>
<proteinExistence type="predicted"/>
<name>A0A7W7ZSF8_9BACT</name>
<dbReference type="PANTHER" id="PTHR43162:SF1">
    <property type="entry name" value="PRESTALK A DIFFERENTIATION PROTEIN A"/>
    <property type="match status" value="1"/>
</dbReference>
<reference evidence="2 3" key="1">
    <citation type="submission" date="2020-08" db="EMBL/GenBank/DDBJ databases">
        <title>Genomic Encyclopedia of Type Strains, Phase IV (KMG-V): Genome sequencing to study the core and pangenomes of soil and plant-associated prokaryotes.</title>
        <authorList>
            <person name="Whitman W."/>
        </authorList>
    </citation>
    <scope>NUCLEOTIDE SEQUENCE [LARGE SCALE GENOMIC DNA]</scope>
    <source>
        <strain evidence="2 3">X5P3</strain>
    </source>
</reference>
<dbReference type="AlphaFoldDB" id="A0A7W7ZSF8"/>
<dbReference type="SUPFAM" id="SSF51735">
    <property type="entry name" value="NAD(P)-binding Rossmann-fold domains"/>
    <property type="match status" value="1"/>
</dbReference>
<dbReference type="RefSeq" id="WP_184257234.1">
    <property type="nucleotide sequence ID" value="NZ_JACHIO010000013.1"/>
</dbReference>
<dbReference type="InterPro" id="IPR051604">
    <property type="entry name" value="Ergot_Alk_Oxidoreductase"/>
</dbReference>
<evidence type="ECO:0000259" key="1">
    <source>
        <dbReference type="Pfam" id="PF05368"/>
    </source>
</evidence>
<dbReference type="EMBL" id="JACHIO010000013">
    <property type="protein sequence ID" value="MBB5064934.1"/>
    <property type="molecule type" value="Genomic_DNA"/>
</dbReference>